<evidence type="ECO:0000313" key="5">
    <source>
        <dbReference type="EMBL" id="VFK15027.1"/>
    </source>
</evidence>
<dbReference type="GO" id="GO:0004518">
    <property type="term" value="F:nuclease activity"/>
    <property type="evidence" value="ECO:0007669"/>
    <property type="project" value="UniProtKB-KW"/>
</dbReference>
<proteinExistence type="inferred from homology"/>
<gene>
    <name evidence="5" type="ORF">BECKLFY1418C_GA0070996_101236</name>
</gene>
<sequence length="260" mass="29285">MLCRTIFQVAALLAGLVLMGCDGLQEFTSSGDQDATPGEMAQIDWEPVRETALDRSAALNFRAAKKSLYPLYEKAGVTRTFYCDCPYTGKKPDLATCGVTPRRNPKRASRLEAEHIMPISLLGRTLGCWADGGRKNCRKTDSFFKRAEADLHNLTPAIGEINGDRSNYPPIEDIPGEKREYGTCDVEIAGKRFEPPPHRRGDIARAYLYMMKVYGAPLTDREIGMFGRWSREDPPTEDERRIHALKAKAQGNRNPYYDFR</sequence>
<name>A0A450WDB5_9GAMM</name>
<dbReference type="Pfam" id="PF04231">
    <property type="entry name" value="Endonuclease_1"/>
    <property type="match status" value="1"/>
</dbReference>
<dbReference type="SUPFAM" id="SSF54060">
    <property type="entry name" value="His-Me finger endonucleases"/>
    <property type="match status" value="1"/>
</dbReference>
<dbReference type="EMBL" id="CAADFN010000012">
    <property type="protein sequence ID" value="VFK15027.1"/>
    <property type="molecule type" value="Genomic_DNA"/>
</dbReference>
<dbReference type="InterPro" id="IPR044925">
    <property type="entry name" value="His-Me_finger_sf"/>
</dbReference>
<evidence type="ECO:0000256" key="2">
    <source>
        <dbReference type="ARBA" id="ARBA00022722"/>
    </source>
</evidence>
<dbReference type="PROSITE" id="PS51257">
    <property type="entry name" value="PROKAR_LIPOPROTEIN"/>
    <property type="match status" value="1"/>
</dbReference>
<keyword evidence="2" id="KW-0540">Nuclease</keyword>
<dbReference type="InterPro" id="IPR007346">
    <property type="entry name" value="Endonuclease-I"/>
</dbReference>
<keyword evidence="3" id="KW-0378">Hydrolase</keyword>
<feature type="signal peptide" evidence="4">
    <location>
        <begin position="1"/>
        <end position="20"/>
    </location>
</feature>
<dbReference type="PANTHER" id="PTHR33607">
    <property type="entry name" value="ENDONUCLEASE-1"/>
    <property type="match status" value="1"/>
</dbReference>
<keyword evidence="4" id="KW-0732">Signal</keyword>
<feature type="chain" id="PRO_5019427176" evidence="4">
    <location>
        <begin position="21"/>
        <end position="260"/>
    </location>
</feature>
<dbReference type="AlphaFoldDB" id="A0A450WDB5"/>
<dbReference type="GO" id="GO:0016787">
    <property type="term" value="F:hydrolase activity"/>
    <property type="evidence" value="ECO:0007669"/>
    <property type="project" value="UniProtKB-KW"/>
</dbReference>
<comment type="similarity">
    <text evidence="1">Belongs to the EndA/NucM nuclease family.</text>
</comment>
<evidence type="ECO:0000256" key="1">
    <source>
        <dbReference type="ARBA" id="ARBA00006429"/>
    </source>
</evidence>
<organism evidence="5">
    <name type="scientific">Candidatus Kentrum sp. LFY</name>
    <dbReference type="NCBI Taxonomy" id="2126342"/>
    <lineage>
        <taxon>Bacteria</taxon>
        <taxon>Pseudomonadati</taxon>
        <taxon>Pseudomonadota</taxon>
        <taxon>Gammaproteobacteria</taxon>
        <taxon>Candidatus Kentrum</taxon>
    </lineage>
</organism>
<reference evidence="5" key="1">
    <citation type="submission" date="2019-02" db="EMBL/GenBank/DDBJ databases">
        <authorList>
            <person name="Gruber-Vodicka R. H."/>
            <person name="Seah K. B. B."/>
        </authorList>
    </citation>
    <scope>NUCLEOTIDE SEQUENCE</scope>
    <source>
        <strain evidence="5">BECK_BY7</strain>
    </source>
</reference>
<evidence type="ECO:0000256" key="3">
    <source>
        <dbReference type="ARBA" id="ARBA00022801"/>
    </source>
</evidence>
<evidence type="ECO:0000256" key="4">
    <source>
        <dbReference type="SAM" id="SignalP"/>
    </source>
</evidence>
<accession>A0A450WDB5</accession>
<protein>
    <submittedName>
        <fullName evidence="5">Deoxyribonuclease-1</fullName>
    </submittedName>
</protein>
<dbReference type="PANTHER" id="PTHR33607:SF2">
    <property type="entry name" value="ENDONUCLEASE-1"/>
    <property type="match status" value="1"/>
</dbReference>